<protein>
    <submittedName>
        <fullName evidence="1">Type II secretory pathway component PulJ</fullName>
    </submittedName>
</protein>
<accession>A0AAE4AJY2</accession>
<dbReference type="Gene3D" id="6.10.320.10">
    <property type="match status" value="1"/>
</dbReference>
<keyword evidence="2" id="KW-1185">Reference proteome</keyword>
<dbReference type="CDD" id="cd12208">
    <property type="entry name" value="DIP1984-like"/>
    <property type="match status" value="1"/>
</dbReference>
<dbReference type="Pfam" id="PF20935">
    <property type="entry name" value="DUF6847"/>
    <property type="match status" value="1"/>
</dbReference>
<dbReference type="AlphaFoldDB" id="A0AAE4AJY2"/>
<organism evidence="1 2">
    <name type="scientific">Moryella indoligenes</name>
    <dbReference type="NCBI Taxonomy" id="371674"/>
    <lineage>
        <taxon>Bacteria</taxon>
        <taxon>Bacillati</taxon>
        <taxon>Bacillota</taxon>
        <taxon>Clostridia</taxon>
        <taxon>Lachnospirales</taxon>
        <taxon>Lachnospiraceae</taxon>
        <taxon>Moryella</taxon>
    </lineage>
</organism>
<dbReference type="EMBL" id="JAUSTO010000002">
    <property type="protein sequence ID" value="MDQ0151674.1"/>
    <property type="molecule type" value="Genomic_DNA"/>
</dbReference>
<dbReference type="NCBIfam" id="NF038048">
    <property type="entry name" value="DIP1984_fam"/>
    <property type="match status" value="1"/>
</dbReference>
<comment type="caution">
    <text evidence="1">The sequence shown here is derived from an EMBL/GenBank/DDBJ whole genome shotgun (WGS) entry which is preliminary data.</text>
</comment>
<evidence type="ECO:0000313" key="2">
    <source>
        <dbReference type="Proteomes" id="UP001241537"/>
    </source>
</evidence>
<proteinExistence type="predicted"/>
<dbReference type="RefSeq" id="WP_307252400.1">
    <property type="nucleotide sequence ID" value="NZ_JAUSTO010000002.1"/>
</dbReference>
<dbReference type="InterPro" id="IPR047741">
    <property type="entry name" value="DIP1984-like"/>
</dbReference>
<name>A0AAE4AJY2_9FIRM</name>
<dbReference type="Proteomes" id="UP001241537">
    <property type="component" value="Unassembled WGS sequence"/>
</dbReference>
<sequence>MKLAEALQERADLNRKISQLEERISNNVTVQEGEKTAEDPNELIKELDEAIQRLNFLIAAINLTNCKTIVDGKTLTEWMADRDCLKRKAAAYQEIVRDASNLSGRALHTEIKVICAVNVRDIQKKVDRISKELRLTDNKIQSANWSVELAV</sequence>
<evidence type="ECO:0000313" key="1">
    <source>
        <dbReference type="EMBL" id="MDQ0151674.1"/>
    </source>
</evidence>
<gene>
    <name evidence="1" type="ORF">J2S20_000354</name>
</gene>
<reference evidence="1" key="1">
    <citation type="submission" date="2023-07" db="EMBL/GenBank/DDBJ databases">
        <title>Genomic Encyclopedia of Type Strains, Phase IV (KMG-IV): sequencing the most valuable type-strain genomes for metagenomic binning, comparative biology and taxonomic classification.</title>
        <authorList>
            <person name="Goeker M."/>
        </authorList>
    </citation>
    <scope>NUCLEOTIDE SEQUENCE</scope>
    <source>
        <strain evidence="1">DSM 19659</strain>
    </source>
</reference>